<sequence>MERRLNFDRAEVECASNVLPRRLAKATLEAQNLKAGVLEYINIDERPDFQQIKDYLKSLTGAGSTPRVFIGQKFFGGGDDTVAAGPDGKLAARLIEVEAI</sequence>
<dbReference type="Pfam" id="PF00462">
    <property type="entry name" value="Glutaredoxin"/>
    <property type="match status" value="1"/>
</dbReference>
<proteinExistence type="predicted"/>
<dbReference type="PANTHER" id="PTHR46185:SF1">
    <property type="entry name" value="GLUTAREDOXIN-1"/>
    <property type="match status" value="1"/>
</dbReference>
<dbReference type="InterPro" id="IPR002109">
    <property type="entry name" value="Glutaredoxin"/>
</dbReference>
<dbReference type="PANTHER" id="PTHR46185">
    <property type="entry name" value="GLUTAREDOXIN-1"/>
    <property type="match status" value="1"/>
</dbReference>
<protein>
    <recommendedName>
        <fullName evidence="1">Glutaredoxin domain-containing protein</fullName>
    </recommendedName>
</protein>
<evidence type="ECO:0000313" key="2">
    <source>
        <dbReference type="EMBL" id="PIO65724.1"/>
    </source>
</evidence>
<dbReference type="Proteomes" id="UP000230423">
    <property type="component" value="Unassembled WGS sequence"/>
</dbReference>
<dbReference type="SUPFAM" id="SSF52833">
    <property type="entry name" value="Thioredoxin-like"/>
    <property type="match status" value="1"/>
</dbReference>
<name>A0A2G9U6C5_TELCI</name>
<dbReference type="InterPro" id="IPR047185">
    <property type="entry name" value="GLRX1"/>
</dbReference>
<dbReference type="EMBL" id="KZ348787">
    <property type="protein sequence ID" value="PIO65724.1"/>
    <property type="molecule type" value="Genomic_DNA"/>
</dbReference>
<dbReference type="Gene3D" id="3.40.30.10">
    <property type="entry name" value="Glutaredoxin"/>
    <property type="match status" value="1"/>
</dbReference>
<dbReference type="PROSITE" id="PS51354">
    <property type="entry name" value="GLUTAREDOXIN_2"/>
    <property type="match status" value="1"/>
</dbReference>
<feature type="domain" description="Glutaredoxin" evidence="1">
    <location>
        <begin position="24"/>
        <end position="74"/>
    </location>
</feature>
<dbReference type="OrthoDB" id="418495at2759"/>
<dbReference type="GO" id="GO:0015038">
    <property type="term" value="F:glutathione disulfide oxidoreductase activity"/>
    <property type="evidence" value="ECO:0007669"/>
    <property type="project" value="TreeGrafter"/>
</dbReference>
<accession>A0A2G9U6C5</accession>
<dbReference type="AlphaFoldDB" id="A0A2G9U6C5"/>
<evidence type="ECO:0000313" key="3">
    <source>
        <dbReference type="Proteomes" id="UP000230423"/>
    </source>
</evidence>
<keyword evidence="3" id="KW-1185">Reference proteome</keyword>
<dbReference type="GO" id="GO:0005739">
    <property type="term" value="C:mitochondrion"/>
    <property type="evidence" value="ECO:0007669"/>
    <property type="project" value="TreeGrafter"/>
</dbReference>
<reference evidence="2 3" key="1">
    <citation type="submission" date="2015-09" db="EMBL/GenBank/DDBJ databases">
        <title>Draft genome of the parasitic nematode Teladorsagia circumcincta isolate WARC Sus (inbred).</title>
        <authorList>
            <person name="Mitreva M."/>
        </authorList>
    </citation>
    <scope>NUCLEOTIDE SEQUENCE [LARGE SCALE GENOMIC DNA]</scope>
    <source>
        <strain evidence="2 3">S</strain>
    </source>
</reference>
<gene>
    <name evidence="2" type="ORF">TELCIR_12587</name>
</gene>
<organism evidence="2 3">
    <name type="scientific">Teladorsagia circumcincta</name>
    <name type="common">Brown stomach worm</name>
    <name type="synonym">Ostertagia circumcincta</name>
    <dbReference type="NCBI Taxonomy" id="45464"/>
    <lineage>
        <taxon>Eukaryota</taxon>
        <taxon>Metazoa</taxon>
        <taxon>Ecdysozoa</taxon>
        <taxon>Nematoda</taxon>
        <taxon>Chromadorea</taxon>
        <taxon>Rhabditida</taxon>
        <taxon>Rhabditina</taxon>
        <taxon>Rhabditomorpha</taxon>
        <taxon>Strongyloidea</taxon>
        <taxon>Trichostrongylidae</taxon>
        <taxon>Teladorsagia</taxon>
    </lineage>
</organism>
<evidence type="ECO:0000259" key="1">
    <source>
        <dbReference type="Pfam" id="PF00462"/>
    </source>
</evidence>
<dbReference type="InterPro" id="IPR036249">
    <property type="entry name" value="Thioredoxin-like_sf"/>
</dbReference>